<organism evidence="1">
    <name type="scientific">Arundo donax</name>
    <name type="common">Giant reed</name>
    <name type="synonym">Donax arundinaceus</name>
    <dbReference type="NCBI Taxonomy" id="35708"/>
    <lineage>
        <taxon>Eukaryota</taxon>
        <taxon>Viridiplantae</taxon>
        <taxon>Streptophyta</taxon>
        <taxon>Embryophyta</taxon>
        <taxon>Tracheophyta</taxon>
        <taxon>Spermatophyta</taxon>
        <taxon>Magnoliopsida</taxon>
        <taxon>Liliopsida</taxon>
        <taxon>Poales</taxon>
        <taxon>Poaceae</taxon>
        <taxon>PACMAD clade</taxon>
        <taxon>Arundinoideae</taxon>
        <taxon>Arundineae</taxon>
        <taxon>Arundo</taxon>
    </lineage>
</organism>
<sequence>MQCLTSRRSLMKKLLVVLRWQMMKI</sequence>
<protein>
    <submittedName>
        <fullName evidence="1">Uncharacterized protein</fullName>
    </submittedName>
</protein>
<reference evidence="1" key="1">
    <citation type="submission" date="2014-09" db="EMBL/GenBank/DDBJ databases">
        <authorList>
            <person name="Magalhaes I.L.F."/>
            <person name="Oliveira U."/>
            <person name="Santos F.R."/>
            <person name="Vidigal T.H.D.A."/>
            <person name="Brescovit A.D."/>
            <person name="Santos A.J."/>
        </authorList>
    </citation>
    <scope>NUCLEOTIDE SEQUENCE</scope>
    <source>
        <tissue evidence="1">Shoot tissue taken approximately 20 cm above the soil surface</tissue>
    </source>
</reference>
<dbReference type="AlphaFoldDB" id="A0A0A9F0L2"/>
<proteinExistence type="predicted"/>
<name>A0A0A9F0L2_ARUDO</name>
<reference evidence="1" key="2">
    <citation type="journal article" date="2015" name="Data Brief">
        <title>Shoot transcriptome of the giant reed, Arundo donax.</title>
        <authorList>
            <person name="Barrero R.A."/>
            <person name="Guerrero F.D."/>
            <person name="Moolhuijzen P."/>
            <person name="Goolsby J.A."/>
            <person name="Tidwell J."/>
            <person name="Bellgard S.E."/>
            <person name="Bellgard M.I."/>
        </authorList>
    </citation>
    <scope>NUCLEOTIDE SEQUENCE</scope>
    <source>
        <tissue evidence="1">Shoot tissue taken approximately 20 cm above the soil surface</tissue>
    </source>
</reference>
<dbReference type="EMBL" id="GBRH01191346">
    <property type="protein sequence ID" value="JAE06550.1"/>
    <property type="molecule type" value="Transcribed_RNA"/>
</dbReference>
<accession>A0A0A9F0L2</accession>
<evidence type="ECO:0000313" key="1">
    <source>
        <dbReference type="EMBL" id="JAE06550.1"/>
    </source>
</evidence>